<evidence type="ECO:0000313" key="4">
    <source>
        <dbReference type="EMBL" id="GAA1086507.1"/>
    </source>
</evidence>
<evidence type="ECO:0000256" key="2">
    <source>
        <dbReference type="SAM" id="MobiDB-lite"/>
    </source>
</evidence>
<dbReference type="Pfam" id="PF10138">
    <property type="entry name" value="vWA-TerF-like"/>
    <property type="match status" value="1"/>
</dbReference>
<proteinExistence type="inferred from homology"/>
<gene>
    <name evidence="4" type="ORF">GCM10009663_32670</name>
</gene>
<dbReference type="EMBL" id="BAAALD010000028">
    <property type="protein sequence ID" value="GAA1086507.1"/>
    <property type="molecule type" value="Genomic_DNA"/>
</dbReference>
<feature type="region of interest" description="Disordered" evidence="2">
    <location>
        <begin position="205"/>
        <end position="227"/>
    </location>
</feature>
<dbReference type="Gene3D" id="2.60.60.30">
    <property type="entry name" value="sav2460 like domains"/>
    <property type="match status" value="1"/>
</dbReference>
<dbReference type="InterPro" id="IPR003325">
    <property type="entry name" value="TerD"/>
</dbReference>
<dbReference type="PANTHER" id="PTHR32097">
    <property type="entry name" value="CAMP-BINDING PROTEIN 1-RELATED"/>
    <property type="match status" value="1"/>
</dbReference>
<dbReference type="PROSITE" id="PS50234">
    <property type="entry name" value="VWFA"/>
    <property type="match status" value="1"/>
</dbReference>
<accession>A0ABN1TJ99</accession>
<feature type="compositionally biased region" description="Low complexity" evidence="2">
    <location>
        <begin position="212"/>
        <end position="227"/>
    </location>
</feature>
<dbReference type="CDD" id="cd06974">
    <property type="entry name" value="TerD_like"/>
    <property type="match status" value="1"/>
</dbReference>
<dbReference type="RefSeq" id="WP_344624340.1">
    <property type="nucleotide sequence ID" value="NZ_BAAALD010000028.1"/>
</dbReference>
<sequence length="475" mass="50368">MTSSSLGKGANVVVGVPEVRAAFSWAQAPDGPVARVWAVLLGADGRALGDGAAVGGANPADPSGRVRQGGARTVDADLAALAPEVERILLCVTVDDGYLGQLADLELLLTDGRTGAPLAHFPIAAGRETAVVGGELYRRSGQWKFRAVGQGWATGWAGLTADHGAVESPTAVAPPAAAQPPVPPMPAPVPPAPVLPAPVPPAPAPPVPPYRPAQQERPPAAPQAEQALPVDIRKRLSLRKQQVAVSLEKHGAAGVRARVVLVLDASGSMSGLYRRGTVAGVVERMAAVAAQLAEDGRMHAWTFATHPARLPDLHLAELPEWIPAHVRVGELTLFGRPKKPRRGLPPGQVDMRFVGIQNEEQKVIAEVRAHVRAHPVADPTLVLFFSDGGVYRNAAIEQELRAAVEEPVFWQFVGLGQADYGVLERFDTLPGRRVDNVGFFAVDDIDLISDPELYDRLLTEFPSWLVAARQAGILR</sequence>
<comment type="similarity">
    <text evidence="1">Belongs to the CAPAB/TerDEXZ family.</text>
</comment>
<organism evidence="4 5">
    <name type="scientific">Kitasatospora arboriphila</name>
    <dbReference type="NCBI Taxonomy" id="258052"/>
    <lineage>
        <taxon>Bacteria</taxon>
        <taxon>Bacillati</taxon>
        <taxon>Actinomycetota</taxon>
        <taxon>Actinomycetes</taxon>
        <taxon>Kitasatosporales</taxon>
        <taxon>Streptomycetaceae</taxon>
        <taxon>Kitasatospora</taxon>
    </lineage>
</organism>
<keyword evidence="5" id="KW-1185">Reference proteome</keyword>
<dbReference type="Pfam" id="PF02342">
    <property type="entry name" value="TerD"/>
    <property type="match status" value="1"/>
</dbReference>
<name>A0ABN1TJ99_9ACTN</name>
<dbReference type="SMART" id="SM00327">
    <property type="entry name" value="VWA"/>
    <property type="match status" value="1"/>
</dbReference>
<evidence type="ECO:0000259" key="3">
    <source>
        <dbReference type="PROSITE" id="PS50234"/>
    </source>
</evidence>
<feature type="domain" description="VWFA" evidence="3">
    <location>
        <begin position="258"/>
        <end position="457"/>
    </location>
</feature>
<evidence type="ECO:0000313" key="5">
    <source>
        <dbReference type="Proteomes" id="UP001499987"/>
    </source>
</evidence>
<dbReference type="InterPro" id="IPR051324">
    <property type="entry name" value="Stress/Tellurium_Resist"/>
</dbReference>
<evidence type="ECO:0000256" key="1">
    <source>
        <dbReference type="ARBA" id="ARBA00008775"/>
    </source>
</evidence>
<reference evidence="4 5" key="1">
    <citation type="journal article" date="2019" name="Int. J. Syst. Evol. Microbiol.">
        <title>The Global Catalogue of Microorganisms (GCM) 10K type strain sequencing project: providing services to taxonomists for standard genome sequencing and annotation.</title>
        <authorList>
            <consortium name="The Broad Institute Genomics Platform"/>
            <consortium name="The Broad Institute Genome Sequencing Center for Infectious Disease"/>
            <person name="Wu L."/>
            <person name="Ma J."/>
        </authorList>
    </citation>
    <scope>NUCLEOTIDE SEQUENCE [LARGE SCALE GENOMIC DNA]</scope>
    <source>
        <strain evidence="4 5">JCM 13002</strain>
    </source>
</reference>
<dbReference type="Proteomes" id="UP001499987">
    <property type="component" value="Unassembled WGS sequence"/>
</dbReference>
<protein>
    <submittedName>
        <fullName evidence="4">VWA domain-containing protein</fullName>
    </submittedName>
</protein>
<dbReference type="InterPro" id="IPR002035">
    <property type="entry name" value="VWF_A"/>
</dbReference>
<dbReference type="PANTHER" id="PTHR32097:SF4">
    <property type="entry name" value="GENERAL STRESS PROTEIN 16U"/>
    <property type="match status" value="1"/>
</dbReference>
<dbReference type="InterPro" id="IPR019303">
    <property type="entry name" value="vWA_TerF_C"/>
</dbReference>
<comment type="caution">
    <text evidence="4">The sequence shown here is derived from an EMBL/GenBank/DDBJ whole genome shotgun (WGS) entry which is preliminary data.</text>
</comment>